<comment type="catalytic activity">
    <reaction evidence="6">
        <text>a CDP-1,2-diacyl-sn-glycerol + sn-glycerol 3-phosphate = a 1,2-diacyl-sn-glycero-3-phospho-(1'-sn-glycero-3'-phosphate) + CMP + H(+)</text>
        <dbReference type="Rhea" id="RHEA:12593"/>
        <dbReference type="ChEBI" id="CHEBI:15378"/>
        <dbReference type="ChEBI" id="CHEBI:57597"/>
        <dbReference type="ChEBI" id="CHEBI:58332"/>
        <dbReference type="ChEBI" id="CHEBI:60110"/>
        <dbReference type="ChEBI" id="CHEBI:60377"/>
        <dbReference type="EC" id="2.7.8.5"/>
    </reaction>
</comment>
<gene>
    <name evidence="9" type="ORF">BECKFW1821A_GA0114235_11921</name>
</gene>
<dbReference type="InterPro" id="IPR004570">
    <property type="entry name" value="Phosphatidylglycerol_P_synth"/>
</dbReference>
<keyword evidence="8" id="KW-0812">Transmembrane</keyword>
<keyword evidence="8" id="KW-1133">Transmembrane helix</keyword>
<evidence type="ECO:0000256" key="7">
    <source>
        <dbReference type="RuleBase" id="RU003750"/>
    </source>
</evidence>
<feature type="transmembrane region" description="Helical" evidence="8">
    <location>
        <begin position="123"/>
        <end position="143"/>
    </location>
</feature>
<accession>A0A450TDV0</accession>
<dbReference type="EC" id="2.7.8.5" evidence="3"/>
<dbReference type="PIRSF" id="PIRSF000847">
    <property type="entry name" value="Phos_ph_gly_syn"/>
    <property type="match status" value="1"/>
</dbReference>
<proteinExistence type="inferred from homology"/>
<evidence type="ECO:0000313" key="9">
    <source>
        <dbReference type="EMBL" id="VFJ65160.1"/>
    </source>
</evidence>
<dbReference type="InterPro" id="IPR048254">
    <property type="entry name" value="CDP_ALCOHOL_P_TRANSF_CS"/>
</dbReference>
<sequence length="194" mass="22394">MGVIRDRIPNALSLSRIPASMLFVAIYSSSSAKLYWVAVSICTFSLVTDYMDGYLARRWQVDSVTGYFLDGLGDKTFTVAFALVVAREHPEYIVMAWLIITREIILYSFRAIDDEQESNIRSLRIFSLLQAFSLRIFFLMILIEGWHLVYAAEKPYFFSYLAYPGYFSIFFGYCSIAFLSMSIARRKSYKELGQ</sequence>
<dbReference type="Gene3D" id="1.20.120.1760">
    <property type="match status" value="1"/>
</dbReference>
<protein>
    <recommendedName>
        <fullName evidence="4">CDP-diacylglycerol--glycerol-3-phosphate 3-phosphatidyltransferase</fullName>
        <ecNumber evidence="3">2.7.8.5</ecNumber>
    </recommendedName>
</protein>
<evidence type="ECO:0000256" key="4">
    <source>
        <dbReference type="ARBA" id="ARBA00014944"/>
    </source>
</evidence>
<evidence type="ECO:0000256" key="5">
    <source>
        <dbReference type="ARBA" id="ARBA00022679"/>
    </source>
</evidence>
<dbReference type="EMBL" id="CAADEW010000192">
    <property type="protein sequence ID" value="VFJ65160.1"/>
    <property type="molecule type" value="Genomic_DNA"/>
</dbReference>
<evidence type="ECO:0000256" key="1">
    <source>
        <dbReference type="ARBA" id="ARBA00005042"/>
    </source>
</evidence>
<reference evidence="9" key="1">
    <citation type="submission" date="2019-02" db="EMBL/GenBank/DDBJ databases">
        <authorList>
            <person name="Gruber-Vodicka R. H."/>
            <person name="Seah K. B. B."/>
        </authorList>
    </citation>
    <scope>NUCLEOTIDE SEQUENCE</scope>
    <source>
        <strain evidence="9">BECK_BZ15</strain>
    </source>
</reference>
<evidence type="ECO:0000256" key="3">
    <source>
        <dbReference type="ARBA" id="ARBA00013170"/>
    </source>
</evidence>
<dbReference type="Pfam" id="PF01066">
    <property type="entry name" value="CDP-OH_P_transf"/>
    <property type="match status" value="1"/>
</dbReference>
<dbReference type="AlphaFoldDB" id="A0A450TDV0"/>
<comment type="pathway">
    <text evidence="1">Phospholipid metabolism; phosphatidylglycerol biosynthesis; phosphatidylglycerol from CDP-diacylglycerol: step 1/2.</text>
</comment>
<dbReference type="InterPro" id="IPR000462">
    <property type="entry name" value="CDP-OH_P_trans"/>
</dbReference>
<evidence type="ECO:0000256" key="8">
    <source>
        <dbReference type="SAM" id="Phobius"/>
    </source>
</evidence>
<comment type="similarity">
    <text evidence="2 7">Belongs to the CDP-alcohol phosphatidyltransferase class-I family.</text>
</comment>
<organism evidence="9">
    <name type="scientific">Candidatus Kentrum sp. FW</name>
    <dbReference type="NCBI Taxonomy" id="2126338"/>
    <lineage>
        <taxon>Bacteria</taxon>
        <taxon>Pseudomonadati</taxon>
        <taxon>Pseudomonadota</taxon>
        <taxon>Gammaproteobacteria</taxon>
        <taxon>Candidatus Kentrum</taxon>
    </lineage>
</organism>
<feature type="transmembrane region" description="Helical" evidence="8">
    <location>
        <begin position="163"/>
        <end position="184"/>
    </location>
</feature>
<dbReference type="GO" id="GO:0008444">
    <property type="term" value="F:CDP-diacylglycerol-glycerol-3-phosphate 3-phosphatidyltransferase activity"/>
    <property type="evidence" value="ECO:0007669"/>
    <property type="project" value="UniProtKB-EC"/>
</dbReference>
<name>A0A450TDV0_9GAMM</name>
<keyword evidence="8" id="KW-0472">Membrane</keyword>
<dbReference type="PROSITE" id="PS00379">
    <property type="entry name" value="CDP_ALCOHOL_P_TRANSF"/>
    <property type="match status" value="1"/>
</dbReference>
<dbReference type="InterPro" id="IPR043130">
    <property type="entry name" value="CDP-OH_PTrfase_TM_dom"/>
</dbReference>
<dbReference type="GO" id="GO:0008654">
    <property type="term" value="P:phospholipid biosynthetic process"/>
    <property type="evidence" value="ECO:0007669"/>
    <property type="project" value="InterPro"/>
</dbReference>
<evidence type="ECO:0000256" key="2">
    <source>
        <dbReference type="ARBA" id="ARBA00010441"/>
    </source>
</evidence>
<dbReference type="GO" id="GO:0016020">
    <property type="term" value="C:membrane"/>
    <property type="evidence" value="ECO:0007669"/>
    <property type="project" value="InterPro"/>
</dbReference>
<keyword evidence="5 7" id="KW-0808">Transferase</keyword>
<evidence type="ECO:0000256" key="6">
    <source>
        <dbReference type="ARBA" id="ARBA00048586"/>
    </source>
</evidence>